<dbReference type="KEGG" id="tva:4745484"/>
<reference evidence="1" key="1">
    <citation type="submission" date="2006-10" db="EMBL/GenBank/DDBJ databases">
        <authorList>
            <person name="Amadeo P."/>
            <person name="Zhao Q."/>
            <person name="Wortman J."/>
            <person name="Fraser-Liggett C."/>
            <person name="Carlton J."/>
        </authorList>
    </citation>
    <scope>NUCLEOTIDE SEQUENCE</scope>
    <source>
        <strain evidence="1">G3</strain>
    </source>
</reference>
<dbReference type="VEuPathDB" id="TrichDB:TVAG_421700"/>
<gene>
    <name evidence="1" type="ORF">TVAG_421700</name>
</gene>
<dbReference type="InParanoid" id="A2G4T7"/>
<protein>
    <submittedName>
        <fullName evidence="1">Uncharacterized protein</fullName>
    </submittedName>
</protein>
<dbReference type="RefSeq" id="XP_001300761.1">
    <property type="nucleotide sequence ID" value="XM_001300760.1"/>
</dbReference>
<keyword evidence="2" id="KW-1185">Reference proteome</keyword>
<sequence length="179" mass="21144">MSGSNRSNYDKAGMDPHFYFQRFIISSCMQDIEIRHLRNGNKSANWKKAIPIKIALQEANWRMLDIKEDHYSMKKEIKEIEMEEADDKKTKFITLKFEDKDMLTFTAAPEILDLFYTCISLILNKSIQTDYTTQSLSEFRKLIINRLNFKKRYDKEYAIPELPPEPTCFPCINPNVLKN</sequence>
<organism evidence="1 2">
    <name type="scientific">Trichomonas vaginalis (strain ATCC PRA-98 / G3)</name>
    <dbReference type="NCBI Taxonomy" id="412133"/>
    <lineage>
        <taxon>Eukaryota</taxon>
        <taxon>Metamonada</taxon>
        <taxon>Parabasalia</taxon>
        <taxon>Trichomonadida</taxon>
        <taxon>Trichomonadidae</taxon>
        <taxon>Trichomonas</taxon>
    </lineage>
</organism>
<proteinExistence type="predicted"/>
<dbReference type="EMBL" id="DS114391">
    <property type="protein sequence ID" value="EAX87831.1"/>
    <property type="molecule type" value="Genomic_DNA"/>
</dbReference>
<dbReference type="VEuPathDB" id="TrichDB:TVAGG3_0970900"/>
<reference evidence="1" key="2">
    <citation type="journal article" date="2007" name="Science">
        <title>Draft genome sequence of the sexually transmitted pathogen Trichomonas vaginalis.</title>
        <authorList>
            <person name="Carlton J.M."/>
            <person name="Hirt R.P."/>
            <person name="Silva J.C."/>
            <person name="Delcher A.L."/>
            <person name="Schatz M."/>
            <person name="Zhao Q."/>
            <person name="Wortman J.R."/>
            <person name="Bidwell S.L."/>
            <person name="Alsmark U.C.M."/>
            <person name="Besteiro S."/>
            <person name="Sicheritz-Ponten T."/>
            <person name="Noel C.J."/>
            <person name="Dacks J.B."/>
            <person name="Foster P.G."/>
            <person name="Simillion C."/>
            <person name="Van de Peer Y."/>
            <person name="Miranda-Saavedra D."/>
            <person name="Barton G.J."/>
            <person name="Westrop G.D."/>
            <person name="Mueller S."/>
            <person name="Dessi D."/>
            <person name="Fiori P.L."/>
            <person name="Ren Q."/>
            <person name="Paulsen I."/>
            <person name="Zhang H."/>
            <person name="Bastida-Corcuera F.D."/>
            <person name="Simoes-Barbosa A."/>
            <person name="Brown M.T."/>
            <person name="Hayes R.D."/>
            <person name="Mukherjee M."/>
            <person name="Okumura C.Y."/>
            <person name="Schneider R."/>
            <person name="Smith A.J."/>
            <person name="Vanacova S."/>
            <person name="Villalvazo M."/>
            <person name="Haas B.J."/>
            <person name="Pertea M."/>
            <person name="Feldblyum T.V."/>
            <person name="Utterback T.R."/>
            <person name="Shu C.L."/>
            <person name="Osoegawa K."/>
            <person name="de Jong P.J."/>
            <person name="Hrdy I."/>
            <person name="Horvathova L."/>
            <person name="Zubacova Z."/>
            <person name="Dolezal P."/>
            <person name="Malik S.B."/>
            <person name="Logsdon J.M. Jr."/>
            <person name="Henze K."/>
            <person name="Gupta A."/>
            <person name="Wang C.C."/>
            <person name="Dunne R.L."/>
            <person name="Upcroft J.A."/>
            <person name="Upcroft P."/>
            <person name="White O."/>
            <person name="Salzberg S.L."/>
            <person name="Tang P."/>
            <person name="Chiu C.-H."/>
            <person name="Lee Y.-S."/>
            <person name="Embley T.M."/>
            <person name="Coombs G.H."/>
            <person name="Mottram J.C."/>
            <person name="Tachezy J."/>
            <person name="Fraser-Liggett C.M."/>
            <person name="Johnson P.J."/>
        </authorList>
    </citation>
    <scope>NUCLEOTIDE SEQUENCE [LARGE SCALE GENOMIC DNA]</scope>
    <source>
        <strain evidence="1">G3</strain>
    </source>
</reference>
<accession>A2G4T7</accession>
<dbReference type="AlphaFoldDB" id="A2G4T7"/>
<evidence type="ECO:0000313" key="1">
    <source>
        <dbReference type="EMBL" id="EAX87831.1"/>
    </source>
</evidence>
<dbReference type="Proteomes" id="UP000001542">
    <property type="component" value="Unassembled WGS sequence"/>
</dbReference>
<evidence type="ECO:0000313" key="2">
    <source>
        <dbReference type="Proteomes" id="UP000001542"/>
    </source>
</evidence>
<name>A2G4T7_TRIV3</name>